<keyword evidence="2" id="KW-0812">Transmembrane</keyword>
<dbReference type="Proteomes" id="UP000198287">
    <property type="component" value="Unassembled WGS sequence"/>
</dbReference>
<evidence type="ECO:0000313" key="4">
    <source>
        <dbReference type="Proteomes" id="UP000198287"/>
    </source>
</evidence>
<reference evidence="3 4" key="1">
    <citation type="submission" date="2015-12" db="EMBL/GenBank/DDBJ databases">
        <title>The genome of Folsomia candida.</title>
        <authorList>
            <person name="Faddeeva A."/>
            <person name="Derks M.F."/>
            <person name="Anvar Y."/>
            <person name="Smit S."/>
            <person name="Van Straalen N."/>
            <person name="Roelofs D."/>
        </authorList>
    </citation>
    <scope>NUCLEOTIDE SEQUENCE [LARGE SCALE GENOMIC DNA]</scope>
    <source>
        <strain evidence="3 4">VU population</strain>
        <tissue evidence="3">Whole body</tissue>
    </source>
</reference>
<evidence type="ECO:0000256" key="2">
    <source>
        <dbReference type="SAM" id="Phobius"/>
    </source>
</evidence>
<comment type="caution">
    <text evidence="3">The sequence shown here is derived from an EMBL/GenBank/DDBJ whole genome shotgun (WGS) entry which is preliminary data.</text>
</comment>
<evidence type="ECO:0000256" key="1">
    <source>
        <dbReference type="SAM" id="MobiDB-lite"/>
    </source>
</evidence>
<name>A0A226DY97_FOLCA</name>
<sequence>MCNIWKKDQLFRVRNPCCCCSLRCGTLWICIFSFCFGLFSIFLPDQVGIQYDLKEANEITLKAVETVAGDKFSWMDLPGLRFTVHYGCLFLQMGTALFLGATNICKCGGLINFIAGTLWITCRLVVTGFWVPLLYRILSITSRTEDIMKWQRYGYFLGTNLIIHVYFLFVVRYYTMEAWDMWTYRPRTPDFRHPLRRHIPPSGKLIDRKFKYHKRPAKKENLTEWRQRKLLHDSVTPEYRDRVAWDLEGGVPMWHLGNEFTIRGEDYSGFDPMRHYVEYERIADTGVFDWDEEDFLDDEKMDKVRDVIINPQLGASNAFRDVNTTNYDNTANNSEASRKVGKVPVLAGYYSGLITGLKGHAGHHKKKHAHHTFMEKIVDAATHTKKETPKNIKGPPEPKSGGKTENPQNKGAPPPPPPENKNTLK</sequence>
<feature type="transmembrane region" description="Helical" evidence="2">
    <location>
        <begin position="153"/>
        <end position="175"/>
    </location>
</feature>
<feature type="transmembrane region" description="Helical" evidence="2">
    <location>
        <begin position="113"/>
        <end position="133"/>
    </location>
</feature>
<feature type="region of interest" description="Disordered" evidence="1">
    <location>
        <begin position="382"/>
        <end position="425"/>
    </location>
</feature>
<protein>
    <submittedName>
        <fullName evidence="3">Uncharacterized protein</fullName>
    </submittedName>
</protein>
<proteinExistence type="predicted"/>
<organism evidence="3 4">
    <name type="scientific">Folsomia candida</name>
    <name type="common">Springtail</name>
    <dbReference type="NCBI Taxonomy" id="158441"/>
    <lineage>
        <taxon>Eukaryota</taxon>
        <taxon>Metazoa</taxon>
        <taxon>Ecdysozoa</taxon>
        <taxon>Arthropoda</taxon>
        <taxon>Hexapoda</taxon>
        <taxon>Collembola</taxon>
        <taxon>Entomobryomorpha</taxon>
        <taxon>Isotomoidea</taxon>
        <taxon>Isotomidae</taxon>
        <taxon>Proisotominae</taxon>
        <taxon>Folsomia</taxon>
    </lineage>
</organism>
<keyword evidence="2" id="KW-0472">Membrane</keyword>
<feature type="transmembrane region" description="Helical" evidence="2">
    <location>
        <begin position="82"/>
        <end position="101"/>
    </location>
</feature>
<dbReference type="EMBL" id="LNIX01000009">
    <property type="protein sequence ID" value="OXA50253.1"/>
    <property type="molecule type" value="Genomic_DNA"/>
</dbReference>
<keyword evidence="2" id="KW-1133">Transmembrane helix</keyword>
<feature type="transmembrane region" description="Helical" evidence="2">
    <location>
        <begin position="20"/>
        <end position="43"/>
    </location>
</feature>
<evidence type="ECO:0000313" key="3">
    <source>
        <dbReference type="EMBL" id="OXA50253.1"/>
    </source>
</evidence>
<gene>
    <name evidence="3" type="ORF">Fcan01_15088</name>
</gene>
<accession>A0A226DY97</accession>
<dbReference type="AlphaFoldDB" id="A0A226DY97"/>
<keyword evidence="4" id="KW-1185">Reference proteome</keyword>